<gene>
    <name evidence="4" type="ORF">LIER_42599</name>
</gene>
<evidence type="ECO:0000256" key="2">
    <source>
        <dbReference type="ARBA" id="ARBA00022737"/>
    </source>
</evidence>
<comment type="caution">
    <text evidence="4">The sequence shown here is derived from an EMBL/GenBank/DDBJ whole genome shotgun (WGS) entry which is preliminary data.</text>
</comment>
<keyword evidence="2" id="KW-0677">Repeat</keyword>
<dbReference type="InterPro" id="IPR011990">
    <property type="entry name" value="TPR-like_helical_dom_sf"/>
</dbReference>
<evidence type="ECO:0008006" key="6">
    <source>
        <dbReference type="Google" id="ProtNLM"/>
    </source>
</evidence>
<proteinExistence type="inferred from homology"/>
<feature type="repeat" description="PPR" evidence="3">
    <location>
        <begin position="451"/>
        <end position="485"/>
    </location>
</feature>
<evidence type="ECO:0000313" key="4">
    <source>
        <dbReference type="EMBL" id="GAA0140045.1"/>
    </source>
</evidence>
<dbReference type="PROSITE" id="PS51375">
    <property type="entry name" value="PPR"/>
    <property type="match status" value="4"/>
</dbReference>
<dbReference type="Pfam" id="PF13041">
    <property type="entry name" value="PPR_2"/>
    <property type="match status" value="1"/>
</dbReference>
<comment type="similarity">
    <text evidence="1">Belongs to the PPR family. P subfamily.</text>
</comment>
<organism evidence="4 5">
    <name type="scientific">Lithospermum erythrorhizon</name>
    <name type="common">Purple gromwell</name>
    <name type="synonym">Lithospermum officinale var. erythrorhizon</name>
    <dbReference type="NCBI Taxonomy" id="34254"/>
    <lineage>
        <taxon>Eukaryota</taxon>
        <taxon>Viridiplantae</taxon>
        <taxon>Streptophyta</taxon>
        <taxon>Embryophyta</taxon>
        <taxon>Tracheophyta</taxon>
        <taxon>Spermatophyta</taxon>
        <taxon>Magnoliopsida</taxon>
        <taxon>eudicotyledons</taxon>
        <taxon>Gunneridae</taxon>
        <taxon>Pentapetalae</taxon>
        <taxon>asterids</taxon>
        <taxon>lamiids</taxon>
        <taxon>Boraginales</taxon>
        <taxon>Boraginaceae</taxon>
        <taxon>Boraginoideae</taxon>
        <taxon>Lithospermeae</taxon>
        <taxon>Lithospermum</taxon>
    </lineage>
</organism>
<reference evidence="4 5" key="1">
    <citation type="submission" date="2024-01" db="EMBL/GenBank/DDBJ databases">
        <title>The complete chloroplast genome sequence of Lithospermum erythrorhizon: insights into the phylogenetic relationship among Boraginaceae species and the maternal lineages of purple gromwells.</title>
        <authorList>
            <person name="Okada T."/>
            <person name="Watanabe K."/>
        </authorList>
    </citation>
    <scope>NUCLEOTIDE SEQUENCE [LARGE SCALE GENOMIC DNA]</scope>
</reference>
<dbReference type="SUPFAM" id="SSF48452">
    <property type="entry name" value="TPR-like"/>
    <property type="match status" value="1"/>
</dbReference>
<dbReference type="Proteomes" id="UP001454036">
    <property type="component" value="Unassembled WGS sequence"/>
</dbReference>
<feature type="repeat" description="PPR" evidence="3">
    <location>
        <begin position="416"/>
        <end position="450"/>
    </location>
</feature>
<dbReference type="PANTHER" id="PTHR47447">
    <property type="entry name" value="OS03G0856100 PROTEIN"/>
    <property type="match status" value="1"/>
</dbReference>
<evidence type="ECO:0000313" key="5">
    <source>
        <dbReference type="Proteomes" id="UP001454036"/>
    </source>
</evidence>
<name>A0AAV3NPN6_LITER</name>
<feature type="repeat" description="PPR" evidence="3">
    <location>
        <begin position="521"/>
        <end position="555"/>
    </location>
</feature>
<dbReference type="Pfam" id="PF01535">
    <property type="entry name" value="PPR"/>
    <property type="match status" value="4"/>
</dbReference>
<dbReference type="InterPro" id="IPR002885">
    <property type="entry name" value="PPR_rpt"/>
</dbReference>
<dbReference type="AlphaFoldDB" id="A0AAV3NPN6"/>
<dbReference type="PANTHER" id="PTHR47447:SF21">
    <property type="entry name" value="PENTACOTRIPEPTIDE-REPEAT REGION OF PRORP DOMAIN-CONTAINING PROTEIN"/>
    <property type="match status" value="1"/>
</dbReference>
<dbReference type="Gene3D" id="1.25.40.10">
    <property type="entry name" value="Tetratricopeptide repeat domain"/>
    <property type="match status" value="4"/>
</dbReference>
<keyword evidence="5" id="KW-1185">Reference proteome</keyword>
<protein>
    <recommendedName>
        <fullName evidence="6">Pentatricopeptide repeat-containing protein</fullName>
    </recommendedName>
</protein>
<dbReference type="EMBL" id="BAABME010030171">
    <property type="protein sequence ID" value="GAA0140045.1"/>
    <property type="molecule type" value="Genomic_DNA"/>
</dbReference>
<evidence type="ECO:0000256" key="3">
    <source>
        <dbReference type="PROSITE-ProRule" id="PRU00708"/>
    </source>
</evidence>
<evidence type="ECO:0000256" key="1">
    <source>
        <dbReference type="ARBA" id="ARBA00007626"/>
    </source>
</evidence>
<sequence length="612" mass="70294">MAFPRSTDCSLVCINNNARFIHDPYCKKLFFFPFICPNSRTIIITTAYSSSSCSSPPTVLESNTNHSSSKNSSLIELNLNLQDFPSTFSTEDLNGLIYTLFEDAETENIAYEYYEKARKKPDFFPQKPTLRLLIRYLLRSKNWNKIHLLVDDFKEMKVLPDSSTCCRLIGSCVRERKFKIASIFLDHLVRTDKQVAVLALDSAMKGYNKLHMYRSSLQLYSSYKNLVSFNIGCYCYIMEAYLKMGKYEEVVMIFQEFVEKWGNEADICSVNASATAKIYWILCDALGKMGRCFEALGHFREMAKKSIRENHSFYSSLICSFASIREVGIVEELLVEAEKKQMLRDPALFLKLVLMYIEEGMMEKTIVVVGVMKRVNIRVSDCIFCAIVNGFSKKRGHADAVKVYEELVQQQGIEPGQVTYASIQCIYCRLGLYSKAEMVFTEMVNKGYDKCVVAYSSMVDMYGKTGRLEDAMRLLGKMKERGCEPNVWIYNTLLDMHGKALNFRQVEKIWKEMKRRKISPDRVSYTTMITIYSKARELENSVKYYNEFKLNGGKLDRAMAGIMVSVFSKMNLADELVKLLQDLKAQGTKLDGRLYRSAINALRDTGIEFQVI</sequence>
<feature type="repeat" description="PPR" evidence="3">
    <location>
        <begin position="486"/>
        <end position="520"/>
    </location>
</feature>
<accession>A0AAV3NPN6</accession>
<dbReference type="NCBIfam" id="TIGR00756">
    <property type="entry name" value="PPR"/>
    <property type="match status" value="3"/>
</dbReference>